<keyword evidence="2 3" id="KW-1015">Disulfide bond</keyword>
<dbReference type="GeneID" id="116282866"/>
<dbReference type="PROSITE" id="PS01186">
    <property type="entry name" value="EGF_2"/>
    <property type="match status" value="1"/>
</dbReference>
<dbReference type="RefSeq" id="XP_072831992.1">
    <property type="nucleotide sequence ID" value="XM_072975891.1"/>
</dbReference>
<dbReference type="PROSITE" id="PS51041">
    <property type="entry name" value="EMI"/>
    <property type="match status" value="1"/>
</dbReference>
<keyword evidence="7" id="KW-1185">Reference proteome</keyword>
<evidence type="ECO:0000313" key="7">
    <source>
        <dbReference type="Proteomes" id="UP001652581"/>
    </source>
</evidence>
<gene>
    <name evidence="8" type="primary">LOC116282866</name>
</gene>
<keyword evidence="1 4" id="KW-0732">Signal</keyword>
<evidence type="ECO:0000259" key="5">
    <source>
        <dbReference type="PROSITE" id="PS50026"/>
    </source>
</evidence>
<feature type="domain" description="EGF-like" evidence="5">
    <location>
        <begin position="122"/>
        <end position="157"/>
    </location>
</feature>
<dbReference type="PROSITE" id="PS00022">
    <property type="entry name" value="EGF_1"/>
    <property type="match status" value="1"/>
</dbReference>
<evidence type="ECO:0000256" key="2">
    <source>
        <dbReference type="ARBA" id="ARBA00023157"/>
    </source>
</evidence>
<name>A0ABM5EFS3_VICPA</name>
<dbReference type="Gene3D" id="2.10.25.10">
    <property type="entry name" value="Laminin"/>
    <property type="match status" value="1"/>
</dbReference>
<evidence type="ECO:0000259" key="6">
    <source>
        <dbReference type="PROSITE" id="PS51041"/>
    </source>
</evidence>
<dbReference type="CDD" id="cd00054">
    <property type="entry name" value="EGF_CA"/>
    <property type="match status" value="1"/>
</dbReference>
<feature type="disulfide bond" evidence="3">
    <location>
        <begin position="147"/>
        <end position="156"/>
    </location>
</feature>
<comment type="caution">
    <text evidence="3">Lacks conserved residue(s) required for the propagation of feature annotation.</text>
</comment>
<sequence length="257" mass="27657">MPFLPEAAAAAAAGRAVALTLVLLLPSVPAGASALLRLQPSMPHVCAERELTLVGHRQPCVRAFSRTVPVWKPGCGLQAWCVGLERRTVYYTGYRHVYSMEAQTVFRCCPGWSQQPGDRGCLSPTCSASLCFNGGRCVPDSAQPCHCPRGFQGPRCQHVSSLNAWLPGSCWNRAQSQGCRSDETLWTASRALNLLLAGSWGPLPGGHRAVHPAMRFKALDTQQATGGKPGNCGEWRPPACRGDPCPLTFFCARREAG</sequence>
<dbReference type="PROSITE" id="PS50026">
    <property type="entry name" value="EGF_3"/>
    <property type="match status" value="1"/>
</dbReference>
<keyword evidence="3" id="KW-0245">EGF-like domain</keyword>
<proteinExistence type="predicted"/>
<feature type="signal peptide" evidence="4">
    <location>
        <begin position="1"/>
        <end position="34"/>
    </location>
</feature>
<reference evidence="8" key="1">
    <citation type="submission" date="2025-08" db="UniProtKB">
        <authorList>
            <consortium name="RefSeq"/>
        </authorList>
    </citation>
    <scope>IDENTIFICATION</scope>
</reference>
<evidence type="ECO:0000313" key="8">
    <source>
        <dbReference type="RefSeq" id="XP_072831992.1"/>
    </source>
</evidence>
<evidence type="ECO:0000256" key="4">
    <source>
        <dbReference type="SAM" id="SignalP"/>
    </source>
</evidence>
<dbReference type="InterPro" id="IPR000742">
    <property type="entry name" value="EGF"/>
</dbReference>
<dbReference type="Pfam" id="PF07546">
    <property type="entry name" value="EMI"/>
    <property type="match status" value="1"/>
</dbReference>
<feature type="chain" id="PRO_5045397551" evidence="4">
    <location>
        <begin position="35"/>
        <end position="257"/>
    </location>
</feature>
<dbReference type="Proteomes" id="UP001652581">
    <property type="component" value="Chromosome 13"/>
</dbReference>
<organism evidence="7 8">
    <name type="scientific">Vicugna pacos</name>
    <name type="common">Alpaca</name>
    <name type="synonym">Lama pacos</name>
    <dbReference type="NCBI Taxonomy" id="30538"/>
    <lineage>
        <taxon>Eukaryota</taxon>
        <taxon>Metazoa</taxon>
        <taxon>Chordata</taxon>
        <taxon>Craniata</taxon>
        <taxon>Vertebrata</taxon>
        <taxon>Euteleostomi</taxon>
        <taxon>Mammalia</taxon>
        <taxon>Eutheria</taxon>
        <taxon>Laurasiatheria</taxon>
        <taxon>Artiodactyla</taxon>
        <taxon>Tylopoda</taxon>
        <taxon>Camelidae</taxon>
        <taxon>Vicugna</taxon>
    </lineage>
</organism>
<evidence type="ECO:0000256" key="3">
    <source>
        <dbReference type="PROSITE-ProRule" id="PRU00076"/>
    </source>
</evidence>
<evidence type="ECO:0000256" key="1">
    <source>
        <dbReference type="ARBA" id="ARBA00022729"/>
    </source>
</evidence>
<dbReference type="SUPFAM" id="SSF57196">
    <property type="entry name" value="EGF/Laminin"/>
    <property type="match status" value="1"/>
</dbReference>
<feature type="domain" description="EMI" evidence="6">
    <location>
        <begin position="42"/>
        <end position="123"/>
    </location>
</feature>
<dbReference type="InterPro" id="IPR011489">
    <property type="entry name" value="EMI_domain"/>
</dbReference>
<accession>A0ABM5EFS3</accession>
<protein>
    <submittedName>
        <fullName evidence="8">Multiple epidermal growth factor-like domains protein 6</fullName>
    </submittedName>
</protein>